<dbReference type="Proteomes" id="UP000481417">
    <property type="component" value="Unassembled WGS sequence"/>
</dbReference>
<proteinExistence type="predicted"/>
<reference evidence="1 2" key="1">
    <citation type="submission" date="2019-11" db="EMBL/GenBank/DDBJ databases">
        <authorList>
            <person name="Lang L."/>
        </authorList>
    </citation>
    <scope>NUCLEOTIDE SEQUENCE [LARGE SCALE GENOMIC DNA]</scope>
    <source>
        <strain evidence="1 2">YIM 132242</strain>
    </source>
</reference>
<evidence type="ECO:0000313" key="2">
    <source>
        <dbReference type="Proteomes" id="UP000481417"/>
    </source>
</evidence>
<dbReference type="EMBL" id="WMBT01000001">
    <property type="protein sequence ID" value="MTD99197.1"/>
    <property type="molecule type" value="Genomic_DNA"/>
</dbReference>
<accession>A0A6L6HPF6</accession>
<dbReference type="RefSeq" id="WP_154763265.1">
    <property type="nucleotide sequence ID" value="NZ_WMBT01000001.1"/>
</dbReference>
<comment type="caution">
    <text evidence="1">The sequence shown here is derived from an EMBL/GenBank/DDBJ whole genome shotgun (WGS) entry which is preliminary data.</text>
</comment>
<sequence>MVEFPPNKEISSLIDFIKDDYNSALTQVPIYLISRRDNPKSKDVKDAEDLMSDLVDFFRTAEGRCLILWTITRQPAAEKIAEAAWAAGRNSVTSPETKGKYYFEGLEKQKYRMVADSTARSLTGDGLDSFGLSHHKTDLLLPSSETISDFYEKLNTEAQKIRGDAWSVLKEQVRPKLWIIVPADDPSAIEASVRSLTQGQRGRIDVDTLQEWVDNESNDANYAVSWRSIRHKMAYLFRVLDVRLFEMYPNAAVSAVRGYGDDDLRALLNSKGKIPRSSAQTTIRNTRFYKEVIAELTGVPQSFGGRGNIKSATHVEYRRIQALAEKRDSRLNRAVGAALRDALEQDLPSRPTVTVDNRSITGTTLRPDISITLDDVNYICLEPTWRSTGEALPGGVGKQNTLTPGYLQIYVMSKTLEYVKALGLFD</sequence>
<gene>
    <name evidence="1" type="ORF">GIY56_02720</name>
</gene>
<dbReference type="AlphaFoldDB" id="A0A6L6HPF6"/>
<keyword evidence="2" id="KW-1185">Reference proteome</keyword>
<name>A0A6L6HPF6_9RHOB</name>
<evidence type="ECO:0000313" key="1">
    <source>
        <dbReference type="EMBL" id="MTD99197.1"/>
    </source>
</evidence>
<organism evidence="1 2">
    <name type="scientific">Paracoccus lichenicola</name>
    <dbReference type="NCBI Taxonomy" id="2665644"/>
    <lineage>
        <taxon>Bacteria</taxon>
        <taxon>Pseudomonadati</taxon>
        <taxon>Pseudomonadota</taxon>
        <taxon>Alphaproteobacteria</taxon>
        <taxon>Rhodobacterales</taxon>
        <taxon>Paracoccaceae</taxon>
        <taxon>Paracoccus</taxon>
    </lineage>
</organism>
<protein>
    <submittedName>
        <fullName evidence="1">Uncharacterized protein</fullName>
    </submittedName>
</protein>